<name>A0A426YC48_ENSVE</name>
<keyword evidence="1" id="KW-1133">Transmembrane helix</keyword>
<feature type="transmembrane region" description="Helical" evidence="1">
    <location>
        <begin position="6"/>
        <end position="25"/>
    </location>
</feature>
<keyword evidence="1" id="KW-0472">Membrane</keyword>
<organism evidence="2 3">
    <name type="scientific">Ensete ventricosum</name>
    <name type="common">Abyssinian banana</name>
    <name type="synonym">Musa ensete</name>
    <dbReference type="NCBI Taxonomy" id="4639"/>
    <lineage>
        <taxon>Eukaryota</taxon>
        <taxon>Viridiplantae</taxon>
        <taxon>Streptophyta</taxon>
        <taxon>Embryophyta</taxon>
        <taxon>Tracheophyta</taxon>
        <taxon>Spermatophyta</taxon>
        <taxon>Magnoliopsida</taxon>
        <taxon>Liliopsida</taxon>
        <taxon>Zingiberales</taxon>
        <taxon>Musaceae</taxon>
        <taxon>Ensete</taxon>
    </lineage>
</organism>
<reference evidence="2 3" key="1">
    <citation type="journal article" date="2014" name="Agronomy (Basel)">
        <title>A Draft Genome Sequence for Ensete ventricosum, the Drought-Tolerant Tree Against Hunger.</title>
        <authorList>
            <person name="Harrison J."/>
            <person name="Moore K.A."/>
            <person name="Paszkiewicz K."/>
            <person name="Jones T."/>
            <person name="Grant M."/>
            <person name="Ambacheew D."/>
            <person name="Muzemil S."/>
            <person name="Studholme D.J."/>
        </authorList>
    </citation>
    <scope>NUCLEOTIDE SEQUENCE [LARGE SCALE GENOMIC DNA]</scope>
</reference>
<dbReference type="Proteomes" id="UP000287651">
    <property type="component" value="Unassembled WGS sequence"/>
</dbReference>
<dbReference type="AlphaFoldDB" id="A0A426YC48"/>
<sequence>MPSLPVGYLPVGAMLAGYLLTGTMLTNTAFMGKRLLCSPCICIDSPYMIIIGGSSAAITPTHERFVGAAGAHEIATTSGRGSDDAVGNSLEVRWELAEGIGSLLGWRKGVHRKKTETRRKIIGSIRKAFRELERS</sequence>
<evidence type="ECO:0000256" key="1">
    <source>
        <dbReference type="SAM" id="Phobius"/>
    </source>
</evidence>
<evidence type="ECO:0000313" key="3">
    <source>
        <dbReference type="Proteomes" id="UP000287651"/>
    </source>
</evidence>
<comment type="caution">
    <text evidence="2">The sequence shown here is derived from an EMBL/GenBank/DDBJ whole genome shotgun (WGS) entry which is preliminary data.</text>
</comment>
<accession>A0A426YC48</accession>
<gene>
    <name evidence="2" type="ORF">B296_00046514</name>
</gene>
<protein>
    <submittedName>
        <fullName evidence="2">Uncharacterized protein</fullName>
    </submittedName>
</protein>
<evidence type="ECO:0000313" key="2">
    <source>
        <dbReference type="EMBL" id="RRT49311.1"/>
    </source>
</evidence>
<proteinExistence type="predicted"/>
<dbReference type="EMBL" id="AMZH03013417">
    <property type="protein sequence ID" value="RRT49311.1"/>
    <property type="molecule type" value="Genomic_DNA"/>
</dbReference>
<keyword evidence="1" id="KW-0812">Transmembrane</keyword>